<organism evidence="2 3">
    <name type="scientific">Brachybacterium alimentarium</name>
    <dbReference type="NCBI Taxonomy" id="47845"/>
    <lineage>
        <taxon>Bacteria</taxon>
        <taxon>Bacillati</taxon>
        <taxon>Actinomycetota</taxon>
        <taxon>Actinomycetes</taxon>
        <taxon>Micrococcales</taxon>
        <taxon>Dermabacteraceae</taxon>
        <taxon>Brachybacterium</taxon>
    </lineage>
</organism>
<dbReference type="InterPro" id="IPR006119">
    <property type="entry name" value="Resolv_N"/>
</dbReference>
<dbReference type="Gene3D" id="3.40.50.1390">
    <property type="entry name" value="Resolvase, N-terminal catalytic domain"/>
    <property type="match status" value="1"/>
</dbReference>
<dbReference type="EMBL" id="NRGR01000007">
    <property type="protein sequence ID" value="PCC40417.1"/>
    <property type="molecule type" value="Genomic_DNA"/>
</dbReference>
<name>A0A2A3YM84_9MICO</name>
<dbReference type="RefSeq" id="WP_176485487.1">
    <property type="nucleotide sequence ID" value="NZ_NRGR01000007.1"/>
</dbReference>
<feature type="non-terminal residue" evidence="2">
    <location>
        <position position="140"/>
    </location>
</feature>
<proteinExistence type="predicted"/>
<feature type="domain" description="Resolvase/invertase-type recombinase catalytic" evidence="1">
    <location>
        <begin position="47"/>
        <end position="131"/>
    </location>
</feature>
<dbReference type="AlphaFoldDB" id="A0A2A3YM84"/>
<protein>
    <submittedName>
        <fullName evidence="2">Recombinase family protein</fullName>
    </submittedName>
</protein>
<evidence type="ECO:0000259" key="1">
    <source>
        <dbReference type="Pfam" id="PF00239"/>
    </source>
</evidence>
<dbReference type="GO" id="GO:0003677">
    <property type="term" value="F:DNA binding"/>
    <property type="evidence" value="ECO:0007669"/>
    <property type="project" value="InterPro"/>
</dbReference>
<evidence type="ECO:0000313" key="3">
    <source>
        <dbReference type="Proteomes" id="UP000218598"/>
    </source>
</evidence>
<dbReference type="Proteomes" id="UP000218598">
    <property type="component" value="Unassembled WGS sequence"/>
</dbReference>
<dbReference type="GO" id="GO:0000150">
    <property type="term" value="F:DNA strand exchange activity"/>
    <property type="evidence" value="ECO:0007669"/>
    <property type="project" value="InterPro"/>
</dbReference>
<dbReference type="InterPro" id="IPR036162">
    <property type="entry name" value="Resolvase-like_N_sf"/>
</dbReference>
<reference evidence="2 3" key="1">
    <citation type="journal article" date="2017" name="Elife">
        <title>Extensive horizontal gene transfer in cheese-associated bacteria.</title>
        <authorList>
            <person name="Bonham K.S."/>
            <person name="Wolfe B.E."/>
            <person name="Dutton R.J."/>
        </authorList>
    </citation>
    <scope>NUCLEOTIDE SEQUENCE [LARGE SCALE GENOMIC DNA]</scope>
    <source>
        <strain evidence="2 3">341_9</strain>
    </source>
</reference>
<comment type="caution">
    <text evidence="2">The sequence shown here is derived from an EMBL/GenBank/DDBJ whole genome shotgun (WGS) entry which is preliminary data.</text>
</comment>
<evidence type="ECO:0000313" key="2">
    <source>
        <dbReference type="EMBL" id="PCC40417.1"/>
    </source>
</evidence>
<dbReference type="SUPFAM" id="SSF53041">
    <property type="entry name" value="Resolvase-like"/>
    <property type="match status" value="1"/>
</dbReference>
<keyword evidence="3" id="KW-1185">Reference proteome</keyword>
<accession>A0A2A3YM84</accession>
<dbReference type="GeneID" id="95325815"/>
<dbReference type="Pfam" id="PF00239">
    <property type="entry name" value="Resolvase"/>
    <property type="match status" value="1"/>
</dbReference>
<sequence>MSMNTTTTNTNTTTTNRLLELPLLTPELRAAVERLREMAEDDWTASILYGRASQDRHKLMRSIDDQLTDMVGWCLPIEWYPEAIVRDADRSASQWRRREREGFDEAMALIESGRYGGFASWEPSRAGRDMEVYGLFADEG</sequence>
<gene>
    <name evidence="2" type="ORF">CIK66_04535</name>
</gene>